<dbReference type="Proteomes" id="UP000255269">
    <property type="component" value="Unassembled WGS sequence"/>
</dbReference>
<protein>
    <submittedName>
        <fullName evidence="1">Uncharacterized protein</fullName>
    </submittedName>
</protein>
<evidence type="ECO:0000313" key="1">
    <source>
        <dbReference type="EMBL" id="STQ88898.1"/>
    </source>
</evidence>
<dbReference type="EMBL" id="UGJF01000002">
    <property type="protein sequence ID" value="STQ88898.1"/>
    <property type="molecule type" value="Genomic_DNA"/>
</dbReference>
<dbReference type="AlphaFoldDB" id="A0A377Q2A2"/>
<organism evidence="1 2">
    <name type="scientific">Helicobacter pullorum</name>
    <dbReference type="NCBI Taxonomy" id="35818"/>
    <lineage>
        <taxon>Bacteria</taxon>
        <taxon>Pseudomonadati</taxon>
        <taxon>Campylobacterota</taxon>
        <taxon>Epsilonproteobacteria</taxon>
        <taxon>Campylobacterales</taxon>
        <taxon>Helicobacteraceae</taxon>
        <taxon>Helicobacter</taxon>
    </lineage>
</organism>
<sequence length="33" mass="3818">MVYLLKNKDRAVLQFEVETLEVLSPVSNTKESH</sequence>
<accession>A0A377Q2A2</accession>
<evidence type="ECO:0000313" key="2">
    <source>
        <dbReference type="Proteomes" id="UP000255269"/>
    </source>
</evidence>
<proteinExistence type="predicted"/>
<gene>
    <name evidence="1" type="ORF">NCTC13156_01705</name>
</gene>
<name>A0A377Q2A2_9HELI</name>
<reference evidence="1 2" key="1">
    <citation type="submission" date="2018-06" db="EMBL/GenBank/DDBJ databases">
        <authorList>
            <consortium name="Pathogen Informatics"/>
            <person name="Doyle S."/>
        </authorList>
    </citation>
    <scope>NUCLEOTIDE SEQUENCE [LARGE SCALE GENOMIC DNA]</scope>
    <source>
        <strain evidence="1 2">NCTC13156</strain>
    </source>
</reference>